<keyword evidence="5" id="KW-0324">Glycolysis</keyword>
<dbReference type="AlphaFoldDB" id="A0AAE3EWG7"/>
<dbReference type="Proteomes" id="UP001200642">
    <property type="component" value="Unassembled WGS sequence"/>
</dbReference>
<evidence type="ECO:0000256" key="5">
    <source>
        <dbReference type="ARBA" id="ARBA00023152"/>
    </source>
</evidence>
<evidence type="ECO:0000313" key="9">
    <source>
        <dbReference type="Proteomes" id="UP001200642"/>
    </source>
</evidence>
<comment type="caution">
    <text evidence="8">The sequence shown here is derived from an EMBL/GenBank/DDBJ whole genome shotgun (WGS) entry which is preliminary data.</text>
</comment>
<feature type="domain" description="Glucose-6-phosphate isomerase prokaryote" evidence="7">
    <location>
        <begin position="50"/>
        <end position="207"/>
    </location>
</feature>
<name>A0AAE3EWG7_9FLAO</name>
<dbReference type="InterPro" id="IPR014710">
    <property type="entry name" value="RmlC-like_jellyroll"/>
</dbReference>
<dbReference type="EC" id="5.3.1.9" evidence="3"/>
<evidence type="ECO:0000256" key="4">
    <source>
        <dbReference type="ARBA" id="ARBA00022432"/>
    </source>
</evidence>
<dbReference type="GO" id="GO:0004347">
    <property type="term" value="F:glucose-6-phosphate isomerase activity"/>
    <property type="evidence" value="ECO:0007669"/>
    <property type="project" value="UniProtKB-EC"/>
</dbReference>
<evidence type="ECO:0000256" key="1">
    <source>
        <dbReference type="ARBA" id="ARBA00004926"/>
    </source>
</evidence>
<dbReference type="GO" id="GO:0005737">
    <property type="term" value="C:cytoplasm"/>
    <property type="evidence" value="ECO:0007669"/>
    <property type="project" value="InterPro"/>
</dbReference>
<reference evidence="8" key="1">
    <citation type="submission" date="2023-02" db="EMBL/GenBank/DDBJ databases">
        <title>Genome of Flavobacteriaceae gen. nov. sp. strain F89.</title>
        <authorList>
            <person name="Wang Y."/>
        </authorList>
    </citation>
    <scope>NUCLEOTIDE SEQUENCE</scope>
    <source>
        <strain evidence="8">F89</strain>
    </source>
</reference>
<accession>A0AAE3EWG7</accession>
<keyword evidence="9" id="KW-1185">Reference proteome</keyword>
<comment type="similarity">
    <text evidence="2">Belongs to the archaeal-type GPI family.</text>
</comment>
<evidence type="ECO:0000256" key="2">
    <source>
        <dbReference type="ARBA" id="ARBA00006542"/>
    </source>
</evidence>
<dbReference type="Pfam" id="PF06560">
    <property type="entry name" value="GPI"/>
    <property type="match status" value="1"/>
</dbReference>
<comment type="pathway">
    <text evidence="1">Carbohydrate degradation; glycolysis; D-glyceraldehyde 3-phosphate and glycerone phosphate from D-glucose: step 2/4.</text>
</comment>
<dbReference type="Gene3D" id="2.60.120.10">
    <property type="entry name" value="Jelly Rolls"/>
    <property type="match status" value="1"/>
</dbReference>
<keyword evidence="4" id="KW-0312">Gluconeogenesis</keyword>
<proteinExistence type="inferred from homology"/>
<sequence>MTKTFNSGLEIQPLFDPLGFKYGETCFGPTVETRKLDAIRKSLMDPNCTGPDIVYAIAMDVGKKEHQSLLKELHLLFGVVTYASGRLGNEPIRSQGHIHSRSAYAGGWSTPEVYEIWEGKAIIYMQETANDNPGKCYAIHAAPGDIVVVPPFWAHATISADSETPLTFGAWCNRNYSFEYDEVRAHNGLAWYPVYKHGQLTWQANKNYDRSGLIEKSPESYSELGIQQEKSIYSIFEEDPKIFEYVPRPYLIEKYWQNFIP</sequence>
<evidence type="ECO:0000313" key="8">
    <source>
        <dbReference type="EMBL" id="MCG2462365.1"/>
    </source>
</evidence>
<dbReference type="InterPro" id="IPR010551">
    <property type="entry name" value="G6P_isomerase_prok"/>
</dbReference>
<evidence type="ECO:0000259" key="7">
    <source>
        <dbReference type="Pfam" id="PF06560"/>
    </source>
</evidence>
<dbReference type="GO" id="GO:0006096">
    <property type="term" value="P:glycolytic process"/>
    <property type="evidence" value="ECO:0007669"/>
    <property type="project" value="UniProtKB-KW"/>
</dbReference>
<dbReference type="GO" id="GO:0006094">
    <property type="term" value="P:gluconeogenesis"/>
    <property type="evidence" value="ECO:0007669"/>
    <property type="project" value="UniProtKB-KW"/>
</dbReference>
<evidence type="ECO:0000256" key="3">
    <source>
        <dbReference type="ARBA" id="ARBA00011952"/>
    </source>
</evidence>
<evidence type="ECO:0000256" key="6">
    <source>
        <dbReference type="ARBA" id="ARBA00029321"/>
    </source>
</evidence>
<dbReference type="SUPFAM" id="SSF51182">
    <property type="entry name" value="RmlC-like cupins"/>
    <property type="match status" value="1"/>
</dbReference>
<protein>
    <recommendedName>
        <fullName evidence="3">glucose-6-phosphate isomerase</fullName>
        <ecNumber evidence="3">5.3.1.9</ecNumber>
    </recommendedName>
</protein>
<dbReference type="EMBL" id="JAIRBC010000030">
    <property type="protein sequence ID" value="MCG2462365.1"/>
    <property type="molecule type" value="Genomic_DNA"/>
</dbReference>
<dbReference type="InterPro" id="IPR011051">
    <property type="entry name" value="RmlC_Cupin_sf"/>
</dbReference>
<organism evidence="8 9">
    <name type="scientific">Cerina litoralis</name>
    <dbReference type="NCBI Taxonomy" id="2874477"/>
    <lineage>
        <taxon>Bacteria</taxon>
        <taxon>Pseudomonadati</taxon>
        <taxon>Bacteroidota</taxon>
        <taxon>Flavobacteriia</taxon>
        <taxon>Flavobacteriales</taxon>
        <taxon>Flavobacteriaceae</taxon>
        <taxon>Cerina</taxon>
    </lineage>
</organism>
<gene>
    <name evidence="8" type="ORF">K8352_16510</name>
</gene>
<comment type="catalytic activity">
    <reaction evidence="6">
        <text>alpha-D-glucose 6-phosphate = beta-D-fructose 6-phosphate</text>
        <dbReference type="Rhea" id="RHEA:11816"/>
        <dbReference type="ChEBI" id="CHEBI:57634"/>
        <dbReference type="ChEBI" id="CHEBI:58225"/>
        <dbReference type="EC" id="5.3.1.9"/>
    </reaction>
</comment>
<dbReference type="RefSeq" id="WP_317903505.1">
    <property type="nucleotide sequence ID" value="NZ_JAIRBC010000030.1"/>
</dbReference>